<name>A0A330HVR7_9HYPH</name>
<dbReference type="PANTHER" id="PTHR24104">
    <property type="entry name" value="E3 UBIQUITIN-PROTEIN LIGASE NHLRC1-RELATED"/>
    <property type="match status" value="1"/>
</dbReference>
<evidence type="ECO:0000313" key="4">
    <source>
        <dbReference type="Proteomes" id="UP000251558"/>
    </source>
</evidence>
<dbReference type="InterPro" id="IPR001258">
    <property type="entry name" value="NHL_repeat"/>
</dbReference>
<dbReference type="Pfam" id="PF01436">
    <property type="entry name" value="NHL"/>
    <property type="match status" value="1"/>
</dbReference>
<keyword evidence="1" id="KW-0677">Repeat</keyword>
<dbReference type="InterPro" id="IPR050952">
    <property type="entry name" value="TRIM-NHL_E3_ligases"/>
</dbReference>
<dbReference type="PROSITE" id="PS51125">
    <property type="entry name" value="NHL"/>
    <property type="match status" value="1"/>
</dbReference>
<dbReference type="SUPFAM" id="SSF101898">
    <property type="entry name" value="NHL repeat"/>
    <property type="match status" value="1"/>
</dbReference>
<evidence type="ECO:0000313" key="3">
    <source>
        <dbReference type="EMBL" id="RAZ92636.1"/>
    </source>
</evidence>
<dbReference type="PANTHER" id="PTHR24104:SF25">
    <property type="entry name" value="PROTEIN LIN-41"/>
    <property type="match status" value="1"/>
</dbReference>
<reference evidence="4" key="1">
    <citation type="submission" date="2018-06" db="EMBL/GenBank/DDBJ databases">
        <authorList>
            <person name="Helene L.C."/>
            <person name="Dall'Agnol R."/>
            <person name="Delamuta J.R."/>
            <person name="Hungria M."/>
        </authorList>
    </citation>
    <scope>NUCLEOTIDE SEQUENCE [LARGE SCALE GENOMIC DNA]</scope>
    <source>
        <strain evidence="4">AC99b</strain>
    </source>
</reference>
<reference evidence="3 4" key="2">
    <citation type="submission" date="2018-07" db="EMBL/GenBank/DDBJ databases">
        <title>Diversity of Mesorhizobium strains in Brazil.</title>
        <authorList>
            <person name="Helene L.C.F."/>
            <person name="Dall'Agnol R."/>
            <person name="Delamuta J.R.M."/>
            <person name="Hungria M."/>
        </authorList>
    </citation>
    <scope>NUCLEOTIDE SEQUENCE [LARGE SCALE GENOMIC DNA]</scope>
    <source>
        <strain evidence="3 4">AC99b</strain>
    </source>
</reference>
<gene>
    <name evidence="3" type="ORF">DPM33_01760</name>
</gene>
<dbReference type="InterPro" id="IPR011042">
    <property type="entry name" value="6-blade_b-propeller_TolB-like"/>
</dbReference>
<dbReference type="Proteomes" id="UP000251558">
    <property type="component" value="Unassembled WGS sequence"/>
</dbReference>
<keyword evidence="4" id="KW-1185">Reference proteome</keyword>
<proteinExistence type="predicted"/>
<evidence type="ECO:0000256" key="1">
    <source>
        <dbReference type="ARBA" id="ARBA00022737"/>
    </source>
</evidence>
<dbReference type="EMBL" id="QMBP01000001">
    <property type="protein sequence ID" value="RAZ92636.1"/>
    <property type="molecule type" value="Genomic_DNA"/>
</dbReference>
<dbReference type="GO" id="GO:0008270">
    <property type="term" value="F:zinc ion binding"/>
    <property type="evidence" value="ECO:0007669"/>
    <property type="project" value="UniProtKB-KW"/>
</dbReference>
<sequence>MQWQPGLERHRLATGTTAAGIVKMAGLAVSDLRRGISILQANPSDPPADVPAPAGFGLPYGLARLPDGRLLTADRSQSRIIACAEDGTNWESFGSQGAGGGQFQNPMGVAVSDEGRIFVADTGNFRIVAMDAFDGTGWQAYGQKIAAGSVGPGRFAGPVCIQHGPGGLVVADPAAARIVQLAQLDDAYWDVSSQGTFRNPAAVAVLPDGTIIVGDLTREGLSIMASPSGGITETILGDVLRYPAALAVTGAGALAAFFLPTLALCSVVRDASGWNVSLDARLDQVGIRRPTALCQLP</sequence>
<feature type="repeat" description="NHL" evidence="2">
    <location>
        <begin position="91"/>
        <end position="133"/>
    </location>
</feature>
<evidence type="ECO:0000256" key="2">
    <source>
        <dbReference type="PROSITE-ProRule" id="PRU00504"/>
    </source>
</evidence>
<dbReference type="CDD" id="cd05819">
    <property type="entry name" value="NHL"/>
    <property type="match status" value="1"/>
</dbReference>
<dbReference type="Gene3D" id="2.120.10.30">
    <property type="entry name" value="TolB, C-terminal domain"/>
    <property type="match status" value="1"/>
</dbReference>
<comment type="caution">
    <text evidence="3">The sequence shown here is derived from an EMBL/GenBank/DDBJ whole genome shotgun (WGS) entry which is preliminary data.</text>
</comment>
<accession>A0A330HVR7</accession>
<evidence type="ECO:0008006" key="5">
    <source>
        <dbReference type="Google" id="ProtNLM"/>
    </source>
</evidence>
<organism evidence="3 4">
    <name type="scientific">Mesorhizobium hawassense</name>
    <dbReference type="NCBI Taxonomy" id="1209954"/>
    <lineage>
        <taxon>Bacteria</taxon>
        <taxon>Pseudomonadati</taxon>
        <taxon>Pseudomonadota</taxon>
        <taxon>Alphaproteobacteria</taxon>
        <taxon>Hyphomicrobiales</taxon>
        <taxon>Phyllobacteriaceae</taxon>
        <taxon>Mesorhizobium</taxon>
    </lineage>
</organism>
<dbReference type="OrthoDB" id="9792285at2"/>
<dbReference type="AlphaFoldDB" id="A0A330HVR7"/>
<protein>
    <recommendedName>
        <fullName evidence="5">Gluconolaconase</fullName>
    </recommendedName>
</protein>